<keyword evidence="2" id="KW-1185">Reference proteome</keyword>
<proteinExistence type="predicted"/>
<sequence length="655" mass="71988">MGIQLQRRDLLPPPNKVQPSKIRSMKPMGSGRTLKRPVASDFDNYTPRFEPPKRTRTDERLVIDVSDDEDVEMDMGSPTDEHPPSADSNAAPTRQSLGTFPPLSDGPNRRQRESPASSSAPTPPVHGARIDLLHKRIEETKRLIAEAEAKKAAKKATTQPSPRPLSPAAQQPSNSPKINSSNFERKRAVSLRRDRIASYELPRLTAALREKQDRLKLLFTEAARLELEVQESLDEQRKLTMEMDGLVEPSTTLSPETGEQQPQTRDGKYSGLEVQQPALPARPHAVSPHAGQGAAPNDHQDPQEELPSEPQVSHSQKTPSANVNGDAGTVPRNYEELRPAVFTETAHIMDIQMADVDASAPADDNTPVVSGVVAVSISPKSIETSSLAESSEAQVEKNRRGTSEGISTNTAAEIDSLIKSPIPSSEPDVESSLSDVSMQQSVAELSQSDDEFYEPTPAQISNSHGAHKAEHNNTEVVDDILEEPNPNHTSADGDYQEPEDTSNEVAQGTKPPLEDLLSYKSPLSYFRAYRFHPKYFDQVPGGLKSMTFSARIDPMRQLCPYALAGEACPKGPSCEYQHFDSMVLPDGEIITQLGSADMFVGETRTRFIEGLKRVLNELKANRVKDFDRITRAIVKHRQEFLGDKSKVLALDSSAP</sequence>
<reference evidence="1" key="1">
    <citation type="submission" date="2022-10" db="EMBL/GenBank/DDBJ databases">
        <title>Genome Sequence of Xylaria curta.</title>
        <authorList>
            <person name="Buettner E."/>
        </authorList>
    </citation>
    <scope>NUCLEOTIDE SEQUENCE</scope>
    <source>
        <strain evidence="1">Babe10</strain>
    </source>
</reference>
<protein>
    <submittedName>
        <fullName evidence="1">Uncharacterized protein</fullName>
    </submittedName>
</protein>
<accession>A0ACC1N746</accession>
<evidence type="ECO:0000313" key="1">
    <source>
        <dbReference type="EMBL" id="KAJ2974283.1"/>
    </source>
</evidence>
<organism evidence="1 2">
    <name type="scientific">Xylaria curta</name>
    <dbReference type="NCBI Taxonomy" id="42375"/>
    <lineage>
        <taxon>Eukaryota</taxon>
        <taxon>Fungi</taxon>
        <taxon>Dikarya</taxon>
        <taxon>Ascomycota</taxon>
        <taxon>Pezizomycotina</taxon>
        <taxon>Sordariomycetes</taxon>
        <taxon>Xylariomycetidae</taxon>
        <taxon>Xylariales</taxon>
        <taxon>Xylariaceae</taxon>
        <taxon>Xylaria</taxon>
    </lineage>
</organism>
<name>A0ACC1N746_9PEZI</name>
<dbReference type="EMBL" id="JAPDGR010002770">
    <property type="protein sequence ID" value="KAJ2974283.1"/>
    <property type="molecule type" value="Genomic_DNA"/>
</dbReference>
<gene>
    <name evidence="1" type="ORF">NUW58_g8706</name>
</gene>
<dbReference type="Proteomes" id="UP001143856">
    <property type="component" value="Unassembled WGS sequence"/>
</dbReference>
<comment type="caution">
    <text evidence="1">The sequence shown here is derived from an EMBL/GenBank/DDBJ whole genome shotgun (WGS) entry which is preliminary data.</text>
</comment>
<evidence type="ECO:0000313" key="2">
    <source>
        <dbReference type="Proteomes" id="UP001143856"/>
    </source>
</evidence>